<organism evidence="1">
    <name type="scientific">hydrothermal vent metagenome</name>
    <dbReference type="NCBI Taxonomy" id="652676"/>
    <lineage>
        <taxon>unclassified sequences</taxon>
        <taxon>metagenomes</taxon>
        <taxon>ecological metagenomes</taxon>
    </lineage>
</organism>
<gene>
    <name evidence="1" type="ORF">MNBD_CHLOROFLEXI01-2485</name>
</gene>
<protein>
    <submittedName>
        <fullName evidence="1">Uncharacterized protein</fullName>
    </submittedName>
</protein>
<name>A0A3B0UXQ3_9ZZZZ</name>
<accession>A0A3B0UXQ3</accession>
<dbReference type="AlphaFoldDB" id="A0A3B0UXQ3"/>
<feature type="non-terminal residue" evidence="1">
    <location>
        <position position="63"/>
    </location>
</feature>
<sequence>MLLLLYLAWQAYQGSRFLLALDDPRNQAFAQWSTGDEAERHALVTSQKEACPNAPFILPVDGF</sequence>
<evidence type="ECO:0000313" key="1">
    <source>
        <dbReference type="EMBL" id="VAW36025.1"/>
    </source>
</evidence>
<reference evidence="1" key="1">
    <citation type="submission" date="2018-06" db="EMBL/GenBank/DDBJ databases">
        <authorList>
            <person name="Zhirakovskaya E."/>
        </authorList>
    </citation>
    <scope>NUCLEOTIDE SEQUENCE</scope>
</reference>
<proteinExistence type="predicted"/>
<dbReference type="EMBL" id="UOEU01000609">
    <property type="protein sequence ID" value="VAW36025.1"/>
    <property type="molecule type" value="Genomic_DNA"/>
</dbReference>